<evidence type="ECO:0000256" key="1">
    <source>
        <dbReference type="ARBA" id="ARBA00004826"/>
    </source>
</evidence>
<dbReference type="EC" id="5.3.3.2" evidence="3"/>
<accession>A0A8J9S1E4</accession>
<evidence type="ECO:0000259" key="6">
    <source>
        <dbReference type="PROSITE" id="PS51462"/>
    </source>
</evidence>
<feature type="domain" description="Nudix hydrolase" evidence="6">
    <location>
        <begin position="46"/>
        <end position="208"/>
    </location>
</feature>
<dbReference type="PROSITE" id="PS51462">
    <property type="entry name" value="NUDIX"/>
    <property type="match status" value="1"/>
</dbReference>
<dbReference type="AlphaFoldDB" id="A0A8J9S1E4"/>
<evidence type="ECO:0000256" key="5">
    <source>
        <dbReference type="ARBA" id="ARBA00023235"/>
    </source>
</evidence>
<dbReference type="SUPFAM" id="SSF55811">
    <property type="entry name" value="Nudix"/>
    <property type="match status" value="1"/>
</dbReference>
<organism evidence="7">
    <name type="scientific">Phaeodactylum tricornutum</name>
    <name type="common">Diatom</name>
    <dbReference type="NCBI Taxonomy" id="2850"/>
    <lineage>
        <taxon>Eukaryota</taxon>
        <taxon>Sar</taxon>
        <taxon>Stramenopiles</taxon>
        <taxon>Ochrophyta</taxon>
        <taxon>Bacillariophyta</taxon>
        <taxon>Bacillariophyceae</taxon>
        <taxon>Bacillariophycidae</taxon>
        <taxon>Naviculales</taxon>
        <taxon>Phaeodactylaceae</taxon>
        <taxon>Phaeodactylum</taxon>
    </lineage>
</organism>
<sequence length="222" mass="25818">GVNMDQEAMMESDRLIAVNENDRLVRNVNLSKRNGHTFNKETPRAALHRAFSFFLFDDQDRMLLTQRAGTKITFPNVWTNTCCSHPLYDMTPNEVDVADDAYPMFPGIKHAAVRKCKHELGIAPENLPKEDIQFLTRFHYWAADTVTYGDDTAWGEHEIDYILFLQVNGQVPVDANPDEVSDYKYVSMEEMKDMMEDPDLLWSPWFRGIMNRGGFEWWADLR</sequence>
<comment type="similarity">
    <text evidence="2">Belongs to the IPP isomerase type 1 family.</text>
</comment>
<feature type="non-terminal residue" evidence="7">
    <location>
        <position position="1"/>
    </location>
</feature>
<proteinExistence type="inferred from homology"/>
<gene>
    <name evidence="7" type="ORF">PTTT1_LOCUS11233</name>
</gene>
<dbReference type="EMBL" id="OU594953">
    <property type="protein sequence ID" value="CAG9279795.1"/>
    <property type="molecule type" value="Genomic_DNA"/>
</dbReference>
<dbReference type="Pfam" id="PF00293">
    <property type="entry name" value="NUDIX"/>
    <property type="match status" value="1"/>
</dbReference>
<name>A0A8J9S1E4_PHATR</name>
<dbReference type="InterPro" id="IPR000086">
    <property type="entry name" value="NUDIX_hydrolase_dom"/>
</dbReference>
<dbReference type="Gene3D" id="3.90.79.10">
    <property type="entry name" value="Nucleoside Triphosphate Pyrophosphohydrolase"/>
    <property type="match status" value="1"/>
</dbReference>
<dbReference type="GO" id="GO:0005737">
    <property type="term" value="C:cytoplasm"/>
    <property type="evidence" value="ECO:0007669"/>
    <property type="project" value="TreeGrafter"/>
</dbReference>
<dbReference type="Proteomes" id="UP000836788">
    <property type="component" value="Chromosome 12"/>
</dbReference>
<dbReference type="InterPro" id="IPR015797">
    <property type="entry name" value="NUDIX_hydrolase-like_dom_sf"/>
</dbReference>
<keyword evidence="5" id="KW-0413">Isomerase</keyword>
<dbReference type="NCBIfam" id="TIGR02150">
    <property type="entry name" value="IPP_isom_1"/>
    <property type="match status" value="1"/>
</dbReference>
<protein>
    <recommendedName>
        <fullName evidence="3">isopentenyl-diphosphate Delta-isomerase</fullName>
        <ecNumber evidence="3">5.3.3.2</ecNumber>
    </recommendedName>
</protein>
<feature type="non-terminal residue" evidence="7">
    <location>
        <position position="222"/>
    </location>
</feature>
<evidence type="ECO:0000256" key="4">
    <source>
        <dbReference type="ARBA" id="ARBA00023229"/>
    </source>
</evidence>
<dbReference type="GO" id="GO:0050992">
    <property type="term" value="P:dimethylallyl diphosphate biosynthetic process"/>
    <property type="evidence" value="ECO:0007669"/>
    <property type="project" value="UniProtKB-UniPathway"/>
</dbReference>
<evidence type="ECO:0000256" key="2">
    <source>
        <dbReference type="ARBA" id="ARBA00007579"/>
    </source>
</evidence>
<dbReference type="GO" id="GO:0004452">
    <property type="term" value="F:isopentenyl-diphosphate delta-isomerase activity"/>
    <property type="evidence" value="ECO:0007669"/>
    <property type="project" value="UniProtKB-EC"/>
</dbReference>
<comment type="pathway">
    <text evidence="1">Isoprenoid biosynthesis; dimethylallyl diphosphate biosynthesis; dimethylallyl diphosphate from isopentenyl diphosphate: step 1/1.</text>
</comment>
<dbReference type="InterPro" id="IPR011876">
    <property type="entry name" value="IsopentenylPP_isomerase_typ1"/>
</dbReference>
<keyword evidence="4" id="KW-0414">Isoprene biosynthesis</keyword>
<reference evidence="7" key="1">
    <citation type="submission" date="2022-02" db="EMBL/GenBank/DDBJ databases">
        <authorList>
            <person name="Giguere J D."/>
        </authorList>
    </citation>
    <scope>NUCLEOTIDE SEQUENCE</scope>
    <source>
        <strain evidence="7">CCAP 1055/1</strain>
    </source>
</reference>
<dbReference type="GO" id="GO:0009240">
    <property type="term" value="P:isopentenyl diphosphate biosynthetic process"/>
    <property type="evidence" value="ECO:0007669"/>
    <property type="project" value="TreeGrafter"/>
</dbReference>
<dbReference type="PANTHER" id="PTHR10885">
    <property type="entry name" value="ISOPENTENYL-DIPHOSPHATE DELTA-ISOMERASE"/>
    <property type="match status" value="1"/>
</dbReference>
<dbReference type="PANTHER" id="PTHR10885:SF0">
    <property type="entry name" value="ISOPENTENYL-DIPHOSPHATE DELTA-ISOMERASE"/>
    <property type="match status" value="1"/>
</dbReference>
<dbReference type="CDD" id="cd02885">
    <property type="entry name" value="NUDIX_IPP_Isomerase"/>
    <property type="match status" value="1"/>
</dbReference>
<evidence type="ECO:0000256" key="3">
    <source>
        <dbReference type="ARBA" id="ARBA00012057"/>
    </source>
</evidence>
<dbReference type="UniPathway" id="UPA00059">
    <property type="reaction ID" value="UER00104"/>
</dbReference>
<evidence type="ECO:0000313" key="7">
    <source>
        <dbReference type="EMBL" id="CAG9279795.1"/>
    </source>
</evidence>
<dbReference type="PIRSF" id="PIRSF018427">
    <property type="entry name" value="Isopntndiph_ism"/>
    <property type="match status" value="1"/>
</dbReference>